<organism evidence="2 3">
    <name type="scientific">Canna indica</name>
    <name type="common">Indian-shot</name>
    <dbReference type="NCBI Taxonomy" id="4628"/>
    <lineage>
        <taxon>Eukaryota</taxon>
        <taxon>Viridiplantae</taxon>
        <taxon>Streptophyta</taxon>
        <taxon>Embryophyta</taxon>
        <taxon>Tracheophyta</taxon>
        <taxon>Spermatophyta</taxon>
        <taxon>Magnoliopsida</taxon>
        <taxon>Liliopsida</taxon>
        <taxon>Zingiberales</taxon>
        <taxon>Cannaceae</taxon>
        <taxon>Canna</taxon>
    </lineage>
</organism>
<feature type="compositionally biased region" description="Basic residues" evidence="1">
    <location>
        <begin position="73"/>
        <end position="87"/>
    </location>
</feature>
<reference evidence="2 3" key="1">
    <citation type="submission" date="2023-10" db="EMBL/GenBank/DDBJ databases">
        <title>Chromosome-scale genome assembly provides insights into flower coloration mechanisms of Canna indica.</title>
        <authorList>
            <person name="Li C."/>
        </authorList>
    </citation>
    <scope>NUCLEOTIDE SEQUENCE [LARGE SCALE GENOMIC DNA]</scope>
    <source>
        <tissue evidence="2">Flower</tissue>
    </source>
</reference>
<dbReference type="AlphaFoldDB" id="A0AAQ3JXM5"/>
<evidence type="ECO:0000313" key="2">
    <source>
        <dbReference type="EMBL" id="WOK96005.1"/>
    </source>
</evidence>
<evidence type="ECO:0000313" key="3">
    <source>
        <dbReference type="Proteomes" id="UP001327560"/>
    </source>
</evidence>
<protein>
    <submittedName>
        <fullName evidence="2">Uncharacterized protein</fullName>
    </submittedName>
</protein>
<accession>A0AAQ3JXM5</accession>
<feature type="compositionally biased region" description="Pro residues" evidence="1">
    <location>
        <begin position="88"/>
        <end position="99"/>
    </location>
</feature>
<dbReference type="EMBL" id="CP136891">
    <property type="protein sequence ID" value="WOK96005.1"/>
    <property type="molecule type" value="Genomic_DNA"/>
</dbReference>
<proteinExistence type="predicted"/>
<sequence length="173" mass="19778">MGAQQRGDGRRVAALYCAALRCQYHPVELWVRREHRALPEDVRREEPPVPPHSLVDEWLRVFGLVRSDQPQRLPHHRQPHAPRRQPAPRRPPPPPPPQFPEHYTCNHNEHHIEQLKRPSAGIHNSPQCSIKSQGIDAAKKQQGKTGRGKVGKSKCTSIITTSRKGTHRHNKIL</sequence>
<name>A0AAQ3JXM5_9LILI</name>
<feature type="region of interest" description="Disordered" evidence="1">
    <location>
        <begin position="132"/>
        <end position="154"/>
    </location>
</feature>
<gene>
    <name evidence="2" type="ORF">Cni_G04712</name>
</gene>
<feature type="region of interest" description="Disordered" evidence="1">
    <location>
        <begin position="69"/>
        <end position="104"/>
    </location>
</feature>
<evidence type="ECO:0000256" key="1">
    <source>
        <dbReference type="SAM" id="MobiDB-lite"/>
    </source>
</evidence>
<dbReference type="Proteomes" id="UP001327560">
    <property type="component" value="Chromosome 2"/>
</dbReference>
<keyword evidence="3" id="KW-1185">Reference proteome</keyword>